<accession>A0A2N3IG67</accession>
<dbReference type="PANTHER" id="PTHR10900:SF77">
    <property type="entry name" value="FI19380P1"/>
    <property type="match status" value="1"/>
</dbReference>
<dbReference type="PROSITE" id="PS50213">
    <property type="entry name" value="FAS1"/>
    <property type="match status" value="2"/>
</dbReference>
<dbReference type="GO" id="GO:0031012">
    <property type="term" value="C:extracellular matrix"/>
    <property type="evidence" value="ECO:0007669"/>
    <property type="project" value="TreeGrafter"/>
</dbReference>
<keyword evidence="3" id="KW-1185">Reference proteome</keyword>
<dbReference type="GO" id="GO:0030198">
    <property type="term" value="P:extracellular matrix organization"/>
    <property type="evidence" value="ECO:0007669"/>
    <property type="project" value="TreeGrafter"/>
</dbReference>
<dbReference type="InterPro" id="IPR036378">
    <property type="entry name" value="FAS1_dom_sf"/>
</dbReference>
<dbReference type="SMART" id="SM00554">
    <property type="entry name" value="FAS1"/>
    <property type="match status" value="2"/>
</dbReference>
<dbReference type="GO" id="GO:0050839">
    <property type="term" value="F:cell adhesion molecule binding"/>
    <property type="evidence" value="ECO:0007669"/>
    <property type="project" value="TreeGrafter"/>
</dbReference>
<evidence type="ECO:0000259" key="1">
    <source>
        <dbReference type="PROSITE" id="PS50213"/>
    </source>
</evidence>
<dbReference type="InterPro" id="IPR050904">
    <property type="entry name" value="Adhesion/Biosynth-related"/>
</dbReference>
<gene>
    <name evidence="2" type="ORF">Rain11_1364</name>
</gene>
<dbReference type="InterPro" id="IPR000782">
    <property type="entry name" value="FAS1_domain"/>
</dbReference>
<dbReference type="PROSITE" id="PS51257">
    <property type="entry name" value="PROKAR_LIPOPROTEIN"/>
    <property type="match status" value="1"/>
</dbReference>
<sequence>MKRTNFLYLALSIAFLIGLGACTLKTKRDDLKPAASKNIMEVLESMPEYSTLVEALKITEMDKQLRNSTGPYTIFAPTNAAFQAAGITNLNNVPFTTLMRIVKYHIYMMRITTTTFTPFPATANLTTNNNFTNTDNIYVTWVPSIADEAPTNEDFWDKYNYAYMGCLNGLSINGIKVTKPDMAATNGVVQGVDRVVLPPTQNLWQYIQANPQLQRLEEAVIRLGLQATLSNSNTSGTGSGNGAFTAFLPTNQAFADAGFPDATSINAAPWATLSRIVQYHVISPANYSGTTGGGAINYRQRLVFPSSVITNGQRFLTLFDPVGYYVTPTLGPNSPELLSRRLTATVDANGNISLNTARPRTTNLFEIAAQNGTANNARVVQSDVMLLNGIGHVIDKVLDFSPQP</sequence>
<dbReference type="AlphaFoldDB" id="A0A2N3IG67"/>
<dbReference type="Pfam" id="PF02469">
    <property type="entry name" value="Fasciclin"/>
    <property type="match status" value="2"/>
</dbReference>
<dbReference type="Gene3D" id="2.30.180.10">
    <property type="entry name" value="FAS1 domain"/>
    <property type="match status" value="2"/>
</dbReference>
<dbReference type="GO" id="GO:0007155">
    <property type="term" value="P:cell adhesion"/>
    <property type="evidence" value="ECO:0007669"/>
    <property type="project" value="TreeGrafter"/>
</dbReference>
<protein>
    <submittedName>
        <fullName evidence="2">Fasciclin domain</fullName>
    </submittedName>
</protein>
<name>A0A2N3IG67_9BACT</name>
<evidence type="ECO:0000313" key="2">
    <source>
        <dbReference type="EMBL" id="PKQ69319.1"/>
    </source>
</evidence>
<dbReference type="GO" id="GO:0005615">
    <property type="term" value="C:extracellular space"/>
    <property type="evidence" value="ECO:0007669"/>
    <property type="project" value="TreeGrafter"/>
</dbReference>
<organism evidence="2 3">
    <name type="scientific">Raineya orbicola</name>
    <dbReference type="NCBI Taxonomy" id="2016530"/>
    <lineage>
        <taxon>Bacteria</taxon>
        <taxon>Pseudomonadati</taxon>
        <taxon>Bacteroidota</taxon>
        <taxon>Cytophagia</taxon>
        <taxon>Cytophagales</taxon>
        <taxon>Raineyaceae</taxon>
        <taxon>Raineya</taxon>
    </lineage>
</organism>
<reference evidence="2 3" key="1">
    <citation type="submission" date="2017-06" db="EMBL/GenBank/DDBJ databases">
        <title>Raineya orbicola gen. nov., sp. nov. a slightly thermophilic bacterium of the phylum Bacteroidetes and the description of Raineyaceae fam. nov.</title>
        <authorList>
            <person name="Albuquerque L."/>
            <person name="Polonia A.R.M."/>
            <person name="Barroso C."/>
            <person name="Froufe H.J.C."/>
            <person name="Lage O."/>
            <person name="Lobo-Da-Cunha A."/>
            <person name="Egas C."/>
            <person name="Da Costa M.S."/>
        </authorList>
    </citation>
    <scope>NUCLEOTIDE SEQUENCE [LARGE SCALE GENOMIC DNA]</scope>
    <source>
        <strain evidence="2 3">SPSPC-11</strain>
    </source>
</reference>
<feature type="domain" description="FAS1" evidence="1">
    <location>
        <begin position="200"/>
        <end position="398"/>
    </location>
</feature>
<dbReference type="PANTHER" id="PTHR10900">
    <property type="entry name" value="PERIOSTIN-RELATED"/>
    <property type="match status" value="1"/>
</dbReference>
<feature type="domain" description="FAS1" evidence="1">
    <location>
        <begin position="36"/>
        <end position="196"/>
    </location>
</feature>
<dbReference type="EMBL" id="NKXO01000019">
    <property type="protein sequence ID" value="PKQ69319.1"/>
    <property type="molecule type" value="Genomic_DNA"/>
</dbReference>
<comment type="caution">
    <text evidence="2">The sequence shown here is derived from an EMBL/GenBank/DDBJ whole genome shotgun (WGS) entry which is preliminary data.</text>
</comment>
<dbReference type="SUPFAM" id="SSF82153">
    <property type="entry name" value="FAS1 domain"/>
    <property type="match status" value="2"/>
</dbReference>
<dbReference type="Proteomes" id="UP000233387">
    <property type="component" value="Unassembled WGS sequence"/>
</dbReference>
<proteinExistence type="predicted"/>
<dbReference type="OrthoDB" id="1119934at2"/>
<evidence type="ECO:0000313" key="3">
    <source>
        <dbReference type="Proteomes" id="UP000233387"/>
    </source>
</evidence>